<comment type="caution">
    <text evidence="2">The sequence shown here is derived from an EMBL/GenBank/DDBJ whole genome shotgun (WGS) entry which is preliminary data.</text>
</comment>
<feature type="transmembrane region" description="Helical" evidence="1">
    <location>
        <begin position="105"/>
        <end position="128"/>
    </location>
</feature>
<sequence length="235" mass="26623">MVLSKNTDENKAGKSGGITDLLWGTLKKLLLLIIIILAFSIYNQAFIPHTEPQTQYLNQIFTGQIGVVQGLKMTIIQGIEFGTQNFPQFLHRTFMHFSNGQPIDAGFLGLLPAFLVFMIFLLPVTTFFDFIDQRHHAETSYIIQILTTIIIIVLASLMINGYYFFHDLRTNVECDNLYTFQKNNQTYLKCDIGGINQTVTPPQYTNYTLKTDSFQRNTGNQTEIPFLDSGNQTGG</sequence>
<keyword evidence="1" id="KW-0472">Membrane</keyword>
<name>A0A133VQP6_9EURY</name>
<reference evidence="2 3" key="1">
    <citation type="journal article" date="2016" name="Sci. Rep.">
        <title>Metabolic traits of an uncultured archaeal lineage -MSBL1- from brine pools of the Red Sea.</title>
        <authorList>
            <person name="Mwirichia R."/>
            <person name="Alam I."/>
            <person name="Rashid M."/>
            <person name="Vinu M."/>
            <person name="Ba-Alawi W."/>
            <person name="Anthony Kamau A."/>
            <person name="Kamanda Ngugi D."/>
            <person name="Goker M."/>
            <person name="Klenk H.P."/>
            <person name="Bajic V."/>
            <person name="Stingl U."/>
        </authorList>
    </citation>
    <scope>NUCLEOTIDE SEQUENCE [LARGE SCALE GENOMIC DNA]</scope>
    <source>
        <strain evidence="2">SCGC-AAA382N08</strain>
    </source>
</reference>
<evidence type="ECO:0000313" key="2">
    <source>
        <dbReference type="EMBL" id="KXB08762.1"/>
    </source>
</evidence>
<keyword evidence="1" id="KW-0812">Transmembrane</keyword>
<keyword evidence="1" id="KW-1133">Transmembrane helix</keyword>
<gene>
    <name evidence="2" type="ORF">AKJ56_00405</name>
</gene>
<dbReference type="AlphaFoldDB" id="A0A133VQP6"/>
<evidence type="ECO:0000256" key="1">
    <source>
        <dbReference type="SAM" id="Phobius"/>
    </source>
</evidence>
<proteinExistence type="predicted"/>
<accession>A0A133VQP6</accession>
<feature type="transmembrane region" description="Helical" evidence="1">
    <location>
        <begin position="140"/>
        <end position="165"/>
    </location>
</feature>
<keyword evidence="3" id="KW-1185">Reference proteome</keyword>
<dbReference type="Proteomes" id="UP000070175">
    <property type="component" value="Unassembled WGS sequence"/>
</dbReference>
<dbReference type="EMBL" id="LHYJ01000003">
    <property type="protein sequence ID" value="KXB08762.1"/>
    <property type="molecule type" value="Genomic_DNA"/>
</dbReference>
<feature type="transmembrane region" description="Helical" evidence="1">
    <location>
        <begin position="21"/>
        <end position="42"/>
    </location>
</feature>
<protein>
    <submittedName>
        <fullName evidence="2">Uncharacterized protein</fullName>
    </submittedName>
</protein>
<organism evidence="2 3">
    <name type="scientific">candidate division MSBL1 archaeon SCGC-AAA382N08</name>
    <dbReference type="NCBI Taxonomy" id="1698285"/>
    <lineage>
        <taxon>Archaea</taxon>
        <taxon>Methanobacteriati</taxon>
        <taxon>Methanobacteriota</taxon>
        <taxon>candidate division MSBL1</taxon>
    </lineage>
</organism>
<evidence type="ECO:0000313" key="3">
    <source>
        <dbReference type="Proteomes" id="UP000070175"/>
    </source>
</evidence>